<evidence type="ECO:0000256" key="7">
    <source>
        <dbReference type="PIRNR" id="PIRNR003107"/>
    </source>
</evidence>
<keyword evidence="5 7" id="KW-0963">Cytoplasm</keyword>
<dbReference type="InterPro" id="IPR028366">
    <property type="entry name" value="PhoU"/>
</dbReference>
<dbReference type="Gene3D" id="1.20.58.220">
    <property type="entry name" value="Phosphate transport system protein phou homolog 2, domain 2"/>
    <property type="match status" value="1"/>
</dbReference>
<keyword evidence="4 7" id="KW-0813">Transport</keyword>
<dbReference type="PIRSF" id="PIRSF003107">
    <property type="entry name" value="PhoU"/>
    <property type="match status" value="1"/>
</dbReference>
<organism evidence="9 10">
    <name type="scientific">Virgisporangium aliadipatigenens</name>
    <dbReference type="NCBI Taxonomy" id="741659"/>
    <lineage>
        <taxon>Bacteria</taxon>
        <taxon>Bacillati</taxon>
        <taxon>Actinomycetota</taxon>
        <taxon>Actinomycetes</taxon>
        <taxon>Micromonosporales</taxon>
        <taxon>Micromonosporaceae</taxon>
        <taxon>Virgisporangium</taxon>
    </lineage>
</organism>
<evidence type="ECO:0000313" key="9">
    <source>
        <dbReference type="EMBL" id="GIJ48602.1"/>
    </source>
</evidence>
<comment type="subcellular location">
    <subcellularLocation>
        <location evidence="1 7">Cytoplasm</location>
    </subcellularLocation>
</comment>
<evidence type="ECO:0000256" key="1">
    <source>
        <dbReference type="ARBA" id="ARBA00004496"/>
    </source>
</evidence>
<evidence type="ECO:0000256" key="6">
    <source>
        <dbReference type="ARBA" id="ARBA00022592"/>
    </source>
</evidence>
<dbReference type="PANTHER" id="PTHR42930">
    <property type="entry name" value="PHOSPHATE-SPECIFIC TRANSPORT SYSTEM ACCESSORY PROTEIN PHOU"/>
    <property type="match status" value="1"/>
</dbReference>
<comment type="caution">
    <text evidence="9">The sequence shown here is derived from an EMBL/GenBank/DDBJ whole genome shotgun (WGS) entry which is preliminary data.</text>
</comment>
<feature type="domain" description="PhoU" evidence="8">
    <location>
        <begin position="136"/>
        <end position="217"/>
    </location>
</feature>
<comment type="subunit">
    <text evidence="3 7">Homodimer.</text>
</comment>
<accession>A0A8J3YQA8</accession>
<comment type="similarity">
    <text evidence="2 7">Belongs to the PhoU family.</text>
</comment>
<reference evidence="9" key="1">
    <citation type="submission" date="2021-01" db="EMBL/GenBank/DDBJ databases">
        <title>Whole genome shotgun sequence of Virgisporangium aliadipatigenens NBRC 105644.</title>
        <authorList>
            <person name="Komaki H."/>
            <person name="Tamura T."/>
        </authorList>
    </citation>
    <scope>NUCLEOTIDE SEQUENCE</scope>
    <source>
        <strain evidence="9">NBRC 105644</strain>
    </source>
</reference>
<dbReference type="GO" id="GO:0006817">
    <property type="term" value="P:phosphate ion transport"/>
    <property type="evidence" value="ECO:0007669"/>
    <property type="project" value="UniProtKB-KW"/>
</dbReference>
<dbReference type="GO" id="GO:0005737">
    <property type="term" value="C:cytoplasm"/>
    <property type="evidence" value="ECO:0007669"/>
    <property type="project" value="UniProtKB-SubCell"/>
</dbReference>
<evidence type="ECO:0000256" key="2">
    <source>
        <dbReference type="ARBA" id="ARBA00008107"/>
    </source>
</evidence>
<dbReference type="InterPro" id="IPR038078">
    <property type="entry name" value="PhoU-like_sf"/>
</dbReference>
<keyword evidence="10" id="KW-1185">Reference proteome</keyword>
<proteinExistence type="inferred from homology"/>
<evidence type="ECO:0000259" key="8">
    <source>
        <dbReference type="Pfam" id="PF01895"/>
    </source>
</evidence>
<evidence type="ECO:0000313" key="10">
    <source>
        <dbReference type="Proteomes" id="UP000619260"/>
    </source>
</evidence>
<sequence>MFKRGGEQSTYGDVMREEFRSELSMISRTLVTMSQVTRDQMRRATSALLEADQTDAEQVLAADAEVDAYYRIIEDRVYDTMARQAPVASDLRLVITTLHMAADLERMGKLAAHIARSALRRHPGSAVAEPLHGIFKEMGVVADTLATKITKAMSERDIVAAGQLDRDDDAMDDLHSRLFGVMFQKEWPAGVEAAVDAALLGRYFERYADHAVNVGKHVVFLVTGENLDRE</sequence>
<gene>
    <name evidence="9" type="primary">phoU</name>
    <name evidence="9" type="ORF">Val02_54880</name>
</gene>
<protein>
    <recommendedName>
        <fullName evidence="7">Phosphate-specific transport system accessory protein PhoU</fullName>
    </recommendedName>
</protein>
<dbReference type="NCBIfam" id="TIGR02135">
    <property type="entry name" value="phoU_full"/>
    <property type="match status" value="1"/>
</dbReference>
<dbReference type="PANTHER" id="PTHR42930:SF3">
    <property type="entry name" value="PHOSPHATE-SPECIFIC TRANSPORT SYSTEM ACCESSORY PROTEIN PHOU"/>
    <property type="match status" value="1"/>
</dbReference>
<dbReference type="AlphaFoldDB" id="A0A8J3YQA8"/>
<dbReference type="GO" id="GO:0045936">
    <property type="term" value="P:negative regulation of phosphate metabolic process"/>
    <property type="evidence" value="ECO:0007669"/>
    <property type="project" value="InterPro"/>
</dbReference>
<dbReference type="Pfam" id="PF01895">
    <property type="entry name" value="PhoU"/>
    <property type="match status" value="2"/>
</dbReference>
<name>A0A8J3YQA8_9ACTN</name>
<evidence type="ECO:0000256" key="5">
    <source>
        <dbReference type="ARBA" id="ARBA00022490"/>
    </source>
</evidence>
<dbReference type="EMBL" id="BOPF01000021">
    <property type="protein sequence ID" value="GIJ48602.1"/>
    <property type="molecule type" value="Genomic_DNA"/>
</dbReference>
<feature type="domain" description="PhoU" evidence="8">
    <location>
        <begin position="31"/>
        <end position="117"/>
    </location>
</feature>
<dbReference type="SUPFAM" id="SSF109755">
    <property type="entry name" value="PhoU-like"/>
    <property type="match status" value="1"/>
</dbReference>
<evidence type="ECO:0000256" key="3">
    <source>
        <dbReference type="ARBA" id="ARBA00011738"/>
    </source>
</evidence>
<keyword evidence="6 7" id="KW-0592">Phosphate transport</keyword>
<comment type="function">
    <text evidence="7">Plays a role in the regulation of phosphate uptake.</text>
</comment>
<dbReference type="Proteomes" id="UP000619260">
    <property type="component" value="Unassembled WGS sequence"/>
</dbReference>
<dbReference type="InterPro" id="IPR026022">
    <property type="entry name" value="PhoU_dom"/>
</dbReference>
<dbReference type="GO" id="GO:0030643">
    <property type="term" value="P:intracellular phosphate ion homeostasis"/>
    <property type="evidence" value="ECO:0007669"/>
    <property type="project" value="InterPro"/>
</dbReference>
<dbReference type="FunFam" id="1.20.58.220:FF:000004">
    <property type="entry name" value="Phosphate-specific transport system accessory protein PhoU"/>
    <property type="match status" value="1"/>
</dbReference>
<evidence type="ECO:0000256" key="4">
    <source>
        <dbReference type="ARBA" id="ARBA00022448"/>
    </source>
</evidence>